<dbReference type="Proteomes" id="UP000199286">
    <property type="component" value="Unassembled WGS sequence"/>
</dbReference>
<sequence length="145" mass="15507">MFKHILVPVDGSINSFAALDKAVGLAGLTGAVVSILTIYRHHSLLEASLSMVRPQDPRRFDDVMREYAKEIAEKAKAHALAAGAAEVHAFVRNGAIARGIVAFAKDREVDLIVMGGRGVGSAENYMLGSISHKVASLTQRPVMIV</sequence>
<dbReference type="PANTHER" id="PTHR46268:SF6">
    <property type="entry name" value="UNIVERSAL STRESS PROTEIN UP12"/>
    <property type="match status" value="1"/>
</dbReference>
<dbReference type="EMBL" id="FNPF01000013">
    <property type="protein sequence ID" value="SDY64805.1"/>
    <property type="molecule type" value="Genomic_DNA"/>
</dbReference>
<dbReference type="Pfam" id="PF00582">
    <property type="entry name" value="Usp"/>
    <property type="match status" value="1"/>
</dbReference>
<reference evidence="3 4" key="1">
    <citation type="submission" date="2016-10" db="EMBL/GenBank/DDBJ databases">
        <authorList>
            <person name="de Groot N.N."/>
        </authorList>
    </citation>
    <scope>NUCLEOTIDE SEQUENCE [LARGE SCALE GENOMIC DNA]</scope>
    <source>
        <strain evidence="3 4">DSM 26880</strain>
    </source>
</reference>
<organism evidence="3 4">
    <name type="scientific">Citreimonas salinaria</name>
    <dbReference type="NCBI Taxonomy" id="321339"/>
    <lineage>
        <taxon>Bacteria</taxon>
        <taxon>Pseudomonadati</taxon>
        <taxon>Pseudomonadota</taxon>
        <taxon>Alphaproteobacteria</taxon>
        <taxon>Rhodobacterales</taxon>
        <taxon>Roseobacteraceae</taxon>
        <taxon>Citreimonas</taxon>
    </lineage>
</organism>
<dbReference type="Gene3D" id="3.40.50.620">
    <property type="entry name" value="HUPs"/>
    <property type="match status" value="1"/>
</dbReference>
<evidence type="ECO:0000313" key="3">
    <source>
        <dbReference type="EMBL" id="SDY64805.1"/>
    </source>
</evidence>
<dbReference type="AlphaFoldDB" id="A0A1H3LLS7"/>
<dbReference type="STRING" id="321339.SAMN05444340_11362"/>
<proteinExistence type="inferred from homology"/>
<dbReference type="InterPro" id="IPR006015">
    <property type="entry name" value="Universal_stress_UspA"/>
</dbReference>
<name>A0A1H3LLS7_9RHOB</name>
<keyword evidence="4" id="KW-1185">Reference proteome</keyword>
<dbReference type="PRINTS" id="PR01438">
    <property type="entry name" value="UNVRSLSTRESS"/>
</dbReference>
<evidence type="ECO:0000256" key="1">
    <source>
        <dbReference type="ARBA" id="ARBA00008791"/>
    </source>
</evidence>
<dbReference type="InterPro" id="IPR014729">
    <property type="entry name" value="Rossmann-like_a/b/a_fold"/>
</dbReference>
<dbReference type="PANTHER" id="PTHR46268">
    <property type="entry name" value="STRESS RESPONSE PROTEIN NHAX"/>
    <property type="match status" value="1"/>
</dbReference>
<evidence type="ECO:0000313" key="4">
    <source>
        <dbReference type="Proteomes" id="UP000199286"/>
    </source>
</evidence>
<gene>
    <name evidence="3" type="ORF">SAMN05444340_11362</name>
</gene>
<dbReference type="OrthoDB" id="5564966at2"/>
<feature type="domain" description="UspA" evidence="2">
    <location>
        <begin position="1"/>
        <end position="145"/>
    </location>
</feature>
<evidence type="ECO:0000259" key="2">
    <source>
        <dbReference type="Pfam" id="PF00582"/>
    </source>
</evidence>
<dbReference type="CDD" id="cd00293">
    <property type="entry name" value="USP-like"/>
    <property type="match status" value="1"/>
</dbReference>
<dbReference type="RefSeq" id="WP_089884327.1">
    <property type="nucleotide sequence ID" value="NZ_FNPF01000013.1"/>
</dbReference>
<protein>
    <submittedName>
        <fullName evidence="3">Nucleotide-binding universal stress protein, UspA family</fullName>
    </submittedName>
</protein>
<dbReference type="SUPFAM" id="SSF52402">
    <property type="entry name" value="Adenine nucleotide alpha hydrolases-like"/>
    <property type="match status" value="1"/>
</dbReference>
<accession>A0A1H3LLS7</accession>
<dbReference type="InterPro" id="IPR006016">
    <property type="entry name" value="UspA"/>
</dbReference>
<comment type="similarity">
    <text evidence="1">Belongs to the universal stress protein A family.</text>
</comment>